<dbReference type="EMBL" id="KE346217">
    <property type="protein sequence ID" value="EXC30902.1"/>
    <property type="molecule type" value="Genomic_DNA"/>
</dbReference>
<name>W9SWD4_9ROSA</name>
<protein>
    <submittedName>
        <fullName evidence="2">Uncharacterized protein</fullName>
    </submittedName>
</protein>
<evidence type="ECO:0000256" key="1">
    <source>
        <dbReference type="SAM" id="MobiDB-lite"/>
    </source>
</evidence>
<sequence>MPHRHIISGQNKIITLEGGETTSVITIKAQQSTLNTLLNGEDTTTSISQTQIKIQRYPNDTNGLSTKPPTTTKSGEGDCSVGDCSVPSKSKRSQAIVATKHRRQRNKLHKRSRRPI</sequence>
<proteinExistence type="predicted"/>
<feature type="compositionally biased region" description="Basic residues" evidence="1">
    <location>
        <begin position="99"/>
        <end position="116"/>
    </location>
</feature>
<evidence type="ECO:0000313" key="3">
    <source>
        <dbReference type="Proteomes" id="UP000030645"/>
    </source>
</evidence>
<dbReference type="AlphaFoldDB" id="W9SWD4"/>
<dbReference type="Proteomes" id="UP000030645">
    <property type="component" value="Unassembled WGS sequence"/>
</dbReference>
<feature type="compositionally biased region" description="Polar residues" evidence="1">
    <location>
        <begin position="58"/>
        <end position="74"/>
    </location>
</feature>
<keyword evidence="3" id="KW-1185">Reference proteome</keyword>
<feature type="region of interest" description="Disordered" evidence="1">
    <location>
        <begin position="56"/>
        <end position="116"/>
    </location>
</feature>
<reference evidence="3" key="1">
    <citation type="submission" date="2013-01" db="EMBL/GenBank/DDBJ databases">
        <title>Draft Genome Sequence of a Mulberry Tree, Morus notabilis C.K. Schneid.</title>
        <authorList>
            <person name="He N."/>
            <person name="Zhao S."/>
        </authorList>
    </citation>
    <scope>NUCLEOTIDE SEQUENCE</scope>
</reference>
<organism evidence="2 3">
    <name type="scientific">Morus notabilis</name>
    <dbReference type="NCBI Taxonomy" id="981085"/>
    <lineage>
        <taxon>Eukaryota</taxon>
        <taxon>Viridiplantae</taxon>
        <taxon>Streptophyta</taxon>
        <taxon>Embryophyta</taxon>
        <taxon>Tracheophyta</taxon>
        <taxon>Spermatophyta</taxon>
        <taxon>Magnoliopsida</taxon>
        <taxon>eudicotyledons</taxon>
        <taxon>Gunneridae</taxon>
        <taxon>Pentapetalae</taxon>
        <taxon>rosids</taxon>
        <taxon>fabids</taxon>
        <taxon>Rosales</taxon>
        <taxon>Moraceae</taxon>
        <taxon>Moreae</taxon>
        <taxon>Morus</taxon>
    </lineage>
</organism>
<gene>
    <name evidence="2" type="ORF">L484_028081</name>
</gene>
<evidence type="ECO:0000313" key="2">
    <source>
        <dbReference type="EMBL" id="EXC30902.1"/>
    </source>
</evidence>
<accession>W9SWD4</accession>